<dbReference type="Proteomes" id="UP000027586">
    <property type="component" value="Unassembled WGS sequence"/>
</dbReference>
<keyword evidence="2" id="KW-1185">Reference proteome</keyword>
<evidence type="ECO:0000313" key="2">
    <source>
        <dbReference type="Proteomes" id="UP000027586"/>
    </source>
</evidence>
<reference evidence="1" key="1">
    <citation type="submission" date="2013-08" db="EMBL/GenBank/DDBJ databases">
        <title>Gene expansion shapes genome architecture in the human pathogen Lichtheimia corymbifera: an evolutionary genomics analysis in the ancient terrestrial Mucorales (Mucoromycotina).</title>
        <authorList>
            <person name="Schwartze V.U."/>
            <person name="Winter S."/>
            <person name="Shelest E."/>
            <person name="Marcet-Houben M."/>
            <person name="Horn F."/>
            <person name="Wehner S."/>
            <person name="Hoffmann K."/>
            <person name="Riege K."/>
            <person name="Sammeth M."/>
            <person name="Nowrousian M."/>
            <person name="Valiante V."/>
            <person name="Linde J."/>
            <person name="Jacobsen I.D."/>
            <person name="Marz M."/>
            <person name="Brakhage A.A."/>
            <person name="Gabaldon T."/>
            <person name="Bocker S."/>
            <person name="Voigt K."/>
        </authorList>
    </citation>
    <scope>NUCLEOTIDE SEQUENCE [LARGE SCALE GENOMIC DNA]</scope>
    <source>
        <strain evidence="1">FSU 9682</strain>
    </source>
</reference>
<sequence>MHSPTSSLHTRHYPNSDLPIYQVRSLWMWCHLRRPLISISTKYALIQAIIAMQSMEKETYQRRLTA</sequence>
<protein>
    <submittedName>
        <fullName evidence="1">Uncharacterized protein</fullName>
    </submittedName>
</protein>
<proteinExistence type="predicted"/>
<organism evidence="1 2">
    <name type="scientific">Lichtheimia corymbifera JMRC:FSU:9682</name>
    <dbReference type="NCBI Taxonomy" id="1263082"/>
    <lineage>
        <taxon>Eukaryota</taxon>
        <taxon>Fungi</taxon>
        <taxon>Fungi incertae sedis</taxon>
        <taxon>Mucoromycota</taxon>
        <taxon>Mucoromycotina</taxon>
        <taxon>Mucoromycetes</taxon>
        <taxon>Mucorales</taxon>
        <taxon>Lichtheimiaceae</taxon>
        <taxon>Lichtheimia</taxon>
    </lineage>
</organism>
<evidence type="ECO:0000313" key="1">
    <source>
        <dbReference type="EMBL" id="CDH61261.1"/>
    </source>
</evidence>
<dbReference type="VEuPathDB" id="FungiDB:LCOR_12040.1"/>
<dbReference type="AlphaFoldDB" id="A0A068SIN6"/>
<name>A0A068SIN6_9FUNG</name>
<gene>
    <name evidence="1" type="ORF">LCOR_12040.1</name>
</gene>
<dbReference type="EMBL" id="CBTN010000165">
    <property type="protein sequence ID" value="CDH61261.1"/>
    <property type="molecule type" value="Genomic_DNA"/>
</dbReference>
<comment type="caution">
    <text evidence="1">The sequence shown here is derived from an EMBL/GenBank/DDBJ whole genome shotgun (WGS) entry which is preliminary data.</text>
</comment>
<accession>A0A068SIN6</accession>